<evidence type="ECO:0000256" key="3">
    <source>
        <dbReference type="ARBA" id="ARBA00023082"/>
    </source>
</evidence>
<dbReference type="Gene3D" id="1.10.1740.10">
    <property type="match status" value="1"/>
</dbReference>
<reference evidence="7 8" key="1">
    <citation type="journal article" date="2019" name="Int. J. Syst. Evol. Microbiol.">
        <title>The Global Catalogue of Microorganisms (GCM) 10K type strain sequencing project: providing services to taxonomists for standard genome sequencing and annotation.</title>
        <authorList>
            <consortium name="The Broad Institute Genomics Platform"/>
            <consortium name="The Broad Institute Genome Sequencing Center for Infectious Disease"/>
            <person name="Wu L."/>
            <person name="Ma J."/>
        </authorList>
    </citation>
    <scope>NUCLEOTIDE SEQUENCE [LARGE SCALE GENOMIC DNA]</scope>
    <source>
        <strain evidence="7 8">JCM 13004</strain>
    </source>
</reference>
<evidence type="ECO:0000313" key="7">
    <source>
        <dbReference type="EMBL" id="GAA1248976.1"/>
    </source>
</evidence>
<organism evidence="7 8">
    <name type="scientific">Kitasatospora nipponensis</name>
    <dbReference type="NCBI Taxonomy" id="258049"/>
    <lineage>
        <taxon>Bacteria</taxon>
        <taxon>Bacillati</taxon>
        <taxon>Actinomycetota</taxon>
        <taxon>Actinomycetes</taxon>
        <taxon>Kitasatosporales</taxon>
        <taxon>Streptomycetaceae</taxon>
        <taxon>Kitasatospora</taxon>
    </lineage>
</organism>
<dbReference type="InterPro" id="IPR013249">
    <property type="entry name" value="RNA_pol_sigma70_r4_t2"/>
</dbReference>
<evidence type="ECO:0000256" key="1">
    <source>
        <dbReference type="ARBA" id="ARBA00010641"/>
    </source>
</evidence>
<dbReference type="EMBL" id="BAAALF010000085">
    <property type="protein sequence ID" value="GAA1248976.1"/>
    <property type="molecule type" value="Genomic_DNA"/>
</dbReference>
<evidence type="ECO:0000256" key="4">
    <source>
        <dbReference type="ARBA" id="ARBA00023163"/>
    </source>
</evidence>
<evidence type="ECO:0008006" key="9">
    <source>
        <dbReference type="Google" id="ProtNLM"/>
    </source>
</evidence>
<dbReference type="InterPro" id="IPR036388">
    <property type="entry name" value="WH-like_DNA-bd_sf"/>
</dbReference>
<gene>
    <name evidence="7" type="ORF">GCM10009665_44790</name>
</gene>
<dbReference type="NCBIfam" id="TIGR02937">
    <property type="entry name" value="sigma70-ECF"/>
    <property type="match status" value="1"/>
</dbReference>
<comment type="caution">
    <text evidence="7">The sequence shown here is derived from an EMBL/GenBank/DDBJ whole genome shotgun (WGS) entry which is preliminary data.</text>
</comment>
<proteinExistence type="inferred from homology"/>
<dbReference type="Pfam" id="PF04542">
    <property type="entry name" value="Sigma70_r2"/>
    <property type="match status" value="1"/>
</dbReference>
<dbReference type="InterPro" id="IPR039425">
    <property type="entry name" value="RNA_pol_sigma-70-like"/>
</dbReference>
<dbReference type="PANTHER" id="PTHR43133:SF25">
    <property type="entry name" value="RNA POLYMERASE SIGMA FACTOR RFAY-RELATED"/>
    <property type="match status" value="1"/>
</dbReference>
<keyword evidence="8" id="KW-1185">Reference proteome</keyword>
<protein>
    <recommendedName>
        <fullName evidence="9">RNA polymerase sigma-70 factor (ECF subfamily)</fullName>
    </recommendedName>
</protein>
<dbReference type="SUPFAM" id="SSF88659">
    <property type="entry name" value="Sigma3 and sigma4 domains of RNA polymerase sigma factors"/>
    <property type="match status" value="1"/>
</dbReference>
<keyword evidence="4" id="KW-0804">Transcription</keyword>
<evidence type="ECO:0000256" key="2">
    <source>
        <dbReference type="ARBA" id="ARBA00023015"/>
    </source>
</evidence>
<comment type="similarity">
    <text evidence="1">Belongs to the sigma-70 factor family. ECF subfamily.</text>
</comment>
<dbReference type="InterPro" id="IPR007627">
    <property type="entry name" value="RNA_pol_sigma70_r2"/>
</dbReference>
<dbReference type="InterPro" id="IPR013325">
    <property type="entry name" value="RNA_pol_sigma_r2"/>
</dbReference>
<sequence>MYVEHHRAVRRYVQRRAPAGDVPDITAEVFAIAWQKFEAIPAGAVLPWLYAVARNTIANEHRGAARAARLAAAVADLSEQGTRDVGDQVAARHAVYQAWSALRADDRELLALIGWEGLSVRDAARALGCSAAACSVRLLRARGRLRRALDAAQIPAGQHRTKTKTKTMGVTS</sequence>
<dbReference type="SUPFAM" id="SSF88946">
    <property type="entry name" value="Sigma2 domain of RNA polymerase sigma factors"/>
    <property type="match status" value="1"/>
</dbReference>
<keyword evidence="3" id="KW-0731">Sigma factor</keyword>
<name>A0ABN1WJM1_9ACTN</name>
<dbReference type="InterPro" id="IPR014284">
    <property type="entry name" value="RNA_pol_sigma-70_dom"/>
</dbReference>
<evidence type="ECO:0000313" key="8">
    <source>
        <dbReference type="Proteomes" id="UP001500037"/>
    </source>
</evidence>
<feature type="domain" description="RNA polymerase sigma factor 70 region 4 type 2" evidence="6">
    <location>
        <begin position="93"/>
        <end position="145"/>
    </location>
</feature>
<evidence type="ECO:0000259" key="6">
    <source>
        <dbReference type="Pfam" id="PF08281"/>
    </source>
</evidence>
<keyword evidence="2" id="KW-0805">Transcription regulation</keyword>
<dbReference type="Gene3D" id="1.10.10.10">
    <property type="entry name" value="Winged helix-like DNA-binding domain superfamily/Winged helix DNA-binding domain"/>
    <property type="match status" value="1"/>
</dbReference>
<feature type="domain" description="RNA polymerase sigma-70 region 2" evidence="5">
    <location>
        <begin position="1"/>
        <end position="66"/>
    </location>
</feature>
<dbReference type="PANTHER" id="PTHR43133">
    <property type="entry name" value="RNA POLYMERASE ECF-TYPE SIGMA FACTO"/>
    <property type="match status" value="1"/>
</dbReference>
<dbReference type="Pfam" id="PF08281">
    <property type="entry name" value="Sigma70_r4_2"/>
    <property type="match status" value="1"/>
</dbReference>
<accession>A0ABN1WJM1</accession>
<dbReference type="InterPro" id="IPR013324">
    <property type="entry name" value="RNA_pol_sigma_r3/r4-like"/>
</dbReference>
<evidence type="ECO:0000259" key="5">
    <source>
        <dbReference type="Pfam" id="PF04542"/>
    </source>
</evidence>
<dbReference type="Proteomes" id="UP001500037">
    <property type="component" value="Unassembled WGS sequence"/>
</dbReference>